<evidence type="ECO:0000256" key="2">
    <source>
        <dbReference type="SAM" id="SignalP"/>
    </source>
</evidence>
<dbReference type="OMA" id="MINPFWL"/>
<dbReference type="Proteomes" id="UP001652626">
    <property type="component" value="Chromosome 7"/>
</dbReference>
<keyword evidence="4" id="KW-1185">Reference proteome</keyword>
<evidence type="ECO:0000259" key="3">
    <source>
        <dbReference type="PROSITE" id="PS50240"/>
    </source>
</evidence>
<dbReference type="CDD" id="cd00190">
    <property type="entry name" value="Tryp_SPc"/>
    <property type="match status" value="1"/>
</dbReference>
<dbReference type="RefSeq" id="XP_026496961.2">
    <property type="nucleotide sequence ID" value="XM_026641176.2"/>
</dbReference>
<dbReference type="GO" id="GO:0004252">
    <property type="term" value="F:serine-type endopeptidase activity"/>
    <property type="evidence" value="ECO:0007669"/>
    <property type="project" value="InterPro"/>
</dbReference>
<evidence type="ECO:0000313" key="4">
    <source>
        <dbReference type="Proteomes" id="UP001652626"/>
    </source>
</evidence>
<protein>
    <submittedName>
        <fullName evidence="5">Trypsin beta-like</fullName>
    </submittedName>
</protein>
<dbReference type="InterPro" id="IPR001254">
    <property type="entry name" value="Trypsin_dom"/>
</dbReference>
<accession>A0A8B8IM23</accession>
<feature type="domain" description="Peptidase S1" evidence="3">
    <location>
        <begin position="30"/>
        <end position="276"/>
    </location>
</feature>
<proteinExistence type="predicted"/>
<dbReference type="PANTHER" id="PTHR24253">
    <property type="entry name" value="TRANSMEMBRANE PROTEASE SERINE"/>
    <property type="match status" value="1"/>
</dbReference>
<dbReference type="SUPFAM" id="SSF50494">
    <property type="entry name" value="Trypsin-like serine proteases"/>
    <property type="match status" value="1"/>
</dbReference>
<dbReference type="PANTHER" id="PTHR24253:SF153">
    <property type="entry name" value="SERINE PROTEASE HEPSIN"/>
    <property type="match status" value="1"/>
</dbReference>
<organism evidence="4 5">
    <name type="scientific">Vanessa tameamea</name>
    <name type="common">Kamehameha butterfly</name>
    <dbReference type="NCBI Taxonomy" id="334116"/>
    <lineage>
        <taxon>Eukaryota</taxon>
        <taxon>Metazoa</taxon>
        <taxon>Ecdysozoa</taxon>
        <taxon>Arthropoda</taxon>
        <taxon>Hexapoda</taxon>
        <taxon>Insecta</taxon>
        <taxon>Pterygota</taxon>
        <taxon>Neoptera</taxon>
        <taxon>Endopterygota</taxon>
        <taxon>Lepidoptera</taxon>
        <taxon>Glossata</taxon>
        <taxon>Ditrysia</taxon>
        <taxon>Papilionoidea</taxon>
        <taxon>Nymphalidae</taxon>
        <taxon>Nymphalinae</taxon>
        <taxon>Vanessa</taxon>
    </lineage>
</organism>
<dbReference type="PROSITE" id="PS50240">
    <property type="entry name" value="TRYPSIN_DOM"/>
    <property type="match status" value="1"/>
</dbReference>
<feature type="chain" id="PRO_5045939811" evidence="2">
    <location>
        <begin position="20"/>
        <end position="301"/>
    </location>
</feature>
<dbReference type="GeneID" id="113401322"/>
<feature type="signal peptide" evidence="2">
    <location>
        <begin position="1"/>
        <end position="19"/>
    </location>
</feature>
<evidence type="ECO:0000313" key="5">
    <source>
        <dbReference type="RefSeq" id="XP_026496961.2"/>
    </source>
</evidence>
<dbReference type="AlphaFoldDB" id="A0A8B8IM23"/>
<keyword evidence="1" id="KW-1015">Disulfide bond</keyword>
<dbReference type="OrthoDB" id="8189841at2759"/>
<name>A0A8B8IM23_VANTA</name>
<dbReference type="Pfam" id="PF00089">
    <property type="entry name" value="Trypsin"/>
    <property type="match status" value="1"/>
</dbReference>
<dbReference type="InterPro" id="IPR043504">
    <property type="entry name" value="Peptidase_S1_PA_chymotrypsin"/>
</dbReference>
<evidence type="ECO:0000256" key="1">
    <source>
        <dbReference type="ARBA" id="ARBA00023157"/>
    </source>
</evidence>
<dbReference type="GO" id="GO:0006508">
    <property type="term" value="P:proteolysis"/>
    <property type="evidence" value="ECO:0007669"/>
    <property type="project" value="InterPro"/>
</dbReference>
<keyword evidence="2" id="KW-0732">Signal</keyword>
<gene>
    <name evidence="5" type="primary">LOC113401322</name>
</gene>
<dbReference type="SMART" id="SM00020">
    <property type="entry name" value="Tryp_SPc"/>
    <property type="match status" value="1"/>
</dbReference>
<sequence>MAKQIILYFLLAGLSLSRASTVQADRSNRILEGDIAYEGQFPYAVSIQMLGPPQTTNTRGHKCSGALITLKDVVTSAVCLYDFTQTVPVPINLTQYRVFAGAILLTNDTPDRTRTISDYVIHPQYTGPPAYVNNIAVIILTMPFSSAIVKPIALPATNFAPADFTLCNVVGWGAYNRSTAYLASTQLRYSTKYVYNQDLCTRIFNSIDTSLNILPSMICAASYDLRTSNCFGDDGNTLVCNGVLTGVLSVGHNCELSNYPEIYTTLSTTWIQTISGAGQTFSHSVFTMITMFSLVQIYLSS</sequence>
<reference evidence="5" key="1">
    <citation type="submission" date="2025-08" db="UniProtKB">
        <authorList>
            <consortium name="RefSeq"/>
        </authorList>
    </citation>
    <scope>IDENTIFICATION</scope>
    <source>
        <tissue evidence="5">Whole body</tissue>
    </source>
</reference>
<dbReference type="Gene3D" id="2.40.10.10">
    <property type="entry name" value="Trypsin-like serine proteases"/>
    <property type="match status" value="1"/>
</dbReference>
<dbReference type="InterPro" id="IPR009003">
    <property type="entry name" value="Peptidase_S1_PA"/>
</dbReference>